<keyword evidence="6" id="KW-1185">Reference proteome</keyword>
<dbReference type="RefSeq" id="WP_186411730.1">
    <property type="nucleotide sequence ID" value="NZ_FLQY01000276.1"/>
</dbReference>
<dbReference type="SMART" id="SM00419">
    <property type="entry name" value="HTH_CRP"/>
    <property type="match status" value="1"/>
</dbReference>
<protein>
    <recommendedName>
        <fullName evidence="4">HTH crp-type domain-containing protein</fullName>
    </recommendedName>
</protein>
<organism evidence="5 6">
    <name type="scientific">Candidatus Propionivibrio aalborgensis</name>
    <dbReference type="NCBI Taxonomy" id="1860101"/>
    <lineage>
        <taxon>Bacteria</taxon>
        <taxon>Pseudomonadati</taxon>
        <taxon>Pseudomonadota</taxon>
        <taxon>Betaproteobacteria</taxon>
        <taxon>Rhodocyclales</taxon>
        <taxon>Rhodocyclaceae</taxon>
        <taxon>Propionivibrio</taxon>
    </lineage>
</organism>
<keyword evidence="2" id="KW-0238">DNA-binding</keyword>
<evidence type="ECO:0000256" key="2">
    <source>
        <dbReference type="ARBA" id="ARBA00023125"/>
    </source>
</evidence>
<dbReference type="Proteomes" id="UP000199600">
    <property type="component" value="Unassembled WGS sequence"/>
</dbReference>
<evidence type="ECO:0000313" key="5">
    <source>
        <dbReference type="EMBL" id="SBT09812.1"/>
    </source>
</evidence>
<dbReference type="GO" id="GO:0006355">
    <property type="term" value="P:regulation of DNA-templated transcription"/>
    <property type="evidence" value="ECO:0007669"/>
    <property type="project" value="InterPro"/>
</dbReference>
<dbReference type="InterPro" id="IPR014710">
    <property type="entry name" value="RmlC-like_jellyroll"/>
</dbReference>
<keyword evidence="3" id="KW-0804">Transcription</keyword>
<reference evidence="5 6" key="1">
    <citation type="submission" date="2016-06" db="EMBL/GenBank/DDBJ databases">
        <authorList>
            <person name="Kjaerup R.B."/>
            <person name="Dalgaard T.S."/>
            <person name="Juul-Madsen H.R."/>
        </authorList>
    </citation>
    <scope>NUCLEOTIDE SEQUENCE [LARGE SCALE GENOMIC DNA]</scope>
    <source>
        <strain evidence="5">2</strain>
    </source>
</reference>
<dbReference type="Gene3D" id="2.60.120.10">
    <property type="entry name" value="Jelly Rolls"/>
    <property type="match status" value="1"/>
</dbReference>
<dbReference type="GO" id="GO:0003677">
    <property type="term" value="F:DNA binding"/>
    <property type="evidence" value="ECO:0007669"/>
    <property type="project" value="UniProtKB-KW"/>
</dbReference>
<accession>A0A1A8XYQ5</accession>
<dbReference type="Pfam" id="PF13545">
    <property type="entry name" value="HTH_Crp_2"/>
    <property type="match status" value="1"/>
</dbReference>
<sequence>MTALSAGSDGRAPVAATPNASPYLYFSDDRPIYLAGTTGPSWRIRRGVVRLSHPSPDGNTPVFAGIARVGDILGSEIQLFGTYTCDAYPIGEVELEAWLQADTRSLLRTIAAAERRTVEAISLRAGEAMDRIRRLFVILSGETAQETIPVFIPCLKDMADITGLTQETVSRVVSQLRRLGILTRQGRSHGVIVMNALKKLPLQAS</sequence>
<proteinExistence type="predicted"/>
<name>A0A1A8XYQ5_9RHOO</name>
<dbReference type="PROSITE" id="PS51063">
    <property type="entry name" value="HTH_CRP_2"/>
    <property type="match status" value="1"/>
</dbReference>
<dbReference type="AlphaFoldDB" id="A0A1A8XYQ5"/>
<keyword evidence="1" id="KW-0805">Transcription regulation</keyword>
<dbReference type="SUPFAM" id="SSF46785">
    <property type="entry name" value="Winged helix' DNA-binding domain"/>
    <property type="match status" value="1"/>
</dbReference>
<evidence type="ECO:0000256" key="3">
    <source>
        <dbReference type="ARBA" id="ARBA00023163"/>
    </source>
</evidence>
<gene>
    <name evidence="5" type="ORF">PROAA_3470007</name>
</gene>
<feature type="domain" description="HTH crp-type" evidence="4">
    <location>
        <begin position="126"/>
        <end position="197"/>
    </location>
</feature>
<evidence type="ECO:0000313" key="6">
    <source>
        <dbReference type="Proteomes" id="UP000199600"/>
    </source>
</evidence>
<dbReference type="EMBL" id="FLQY01000276">
    <property type="protein sequence ID" value="SBT09812.1"/>
    <property type="molecule type" value="Genomic_DNA"/>
</dbReference>
<evidence type="ECO:0000259" key="4">
    <source>
        <dbReference type="PROSITE" id="PS51063"/>
    </source>
</evidence>
<evidence type="ECO:0000256" key="1">
    <source>
        <dbReference type="ARBA" id="ARBA00023015"/>
    </source>
</evidence>
<dbReference type="InterPro" id="IPR018490">
    <property type="entry name" value="cNMP-bd_dom_sf"/>
</dbReference>
<dbReference type="InterPro" id="IPR012318">
    <property type="entry name" value="HTH_CRP"/>
</dbReference>
<dbReference type="InterPro" id="IPR036390">
    <property type="entry name" value="WH_DNA-bd_sf"/>
</dbReference>
<dbReference type="SUPFAM" id="SSF51206">
    <property type="entry name" value="cAMP-binding domain-like"/>
    <property type="match status" value="1"/>
</dbReference>